<accession>A0ABP4H743</accession>
<evidence type="ECO:0008006" key="4">
    <source>
        <dbReference type="Google" id="ProtNLM"/>
    </source>
</evidence>
<evidence type="ECO:0000313" key="2">
    <source>
        <dbReference type="EMBL" id="GAA1249471.1"/>
    </source>
</evidence>
<organism evidence="2 3">
    <name type="scientific">Kitasatospora nipponensis</name>
    <dbReference type="NCBI Taxonomy" id="258049"/>
    <lineage>
        <taxon>Bacteria</taxon>
        <taxon>Bacillati</taxon>
        <taxon>Actinomycetota</taxon>
        <taxon>Actinomycetes</taxon>
        <taxon>Kitasatosporales</taxon>
        <taxon>Streptomycetaceae</taxon>
        <taxon>Kitasatospora</taxon>
    </lineage>
</organism>
<evidence type="ECO:0000313" key="3">
    <source>
        <dbReference type="Proteomes" id="UP001500037"/>
    </source>
</evidence>
<dbReference type="InterPro" id="IPR004446">
    <property type="entry name" value="Heptose_bisP_phosphatase"/>
</dbReference>
<reference evidence="3" key="1">
    <citation type="journal article" date="2019" name="Int. J. Syst. Evol. Microbiol.">
        <title>The Global Catalogue of Microorganisms (GCM) 10K type strain sequencing project: providing services to taxonomists for standard genome sequencing and annotation.</title>
        <authorList>
            <consortium name="The Broad Institute Genomics Platform"/>
            <consortium name="The Broad Institute Genome Sequencing Center for Infectious Disease"/>
            <person name="Wu L."/>
            <person name="Ma J."/>
        </authorList>
    </citation>
    <scope>NUCLEOTIDE SEQUENCE [LARGE SCALE GENOMIC DNA]</scope>
    <source>
        <strain evidence="3">JCM 13004</strain>
    </source>
</reference>
<dbReference type="Gene3D" id="3.40.50.1000">
    <property type="entry name" value="HAD superfamily/HAD-like"/>
    <property type="match status" value="1"/>
</dbReference>
<evidence type="ECO:0000256" key="1">
    <source>
        <dbReference type="SAM" id="MobiDB-lite"/>
    </source>
</evidence>
<dbReference type="InterPro" id="IPR023214">
    <property type="entry name" value="HAD_sf"/>
</dbReference>
<protein>
    <recommendedName>
        <fullName evidence="4">D,D-heptose 1,7-bisphosphate phosphatase</fullName>
    </recommendedName>
</protein>
<dbReference type="PANTHER" id="PTHR42891">
    <property type="entry name" value="D-GLYCERO-BETA-D-MANNO-HEPTOSE-1,7-BISPHOSPHATE 7-PHOSPHATASE"/>
    <property type="match status" value="1"/>
</dbReference>
<dbReference type="Proteomes" id="UP001500037">
    <property type="component" value="Unassembled WGS sequence"/>
</dbReference>
<comment type="caution">
    <text evidence="2">The sequence shown here is derived from an EMBL/GenBank/DDBJ whole genome shotgun (WGS) entry which is preliminary data.</text>
</comment>
<keyword evidence="3" id="KW-1185">Reference proteome</keyword>
<dbReference type="NCBIfam" id="TIGR01662">
    <property type="entry name" value="HAD-SF-IIIA"/>
    <property type="match status" value="1"/>
</dbReference>
<dbReference type="EMBL" id="BAAALF010000087">
    <property type="protein sequence ID" value="GAA1249471.1"/>
    <property type="molecule type" value="Genomic_DNA"/>
</dbReference>
<dbReference type="PANTHER" id="PTHR42891:SF1">
    <property type="entry name" value="D-GLYCERO-BETA-D-MANNO-HEPTOSE-1,7-BISPHOSPHATE 7-PHOSPHATASE"/>
    <property type="match status" value="1"/>
</dbReference>
<proteinExistence type="predicted"/>
<dbReference type="SUPFAM" id="SSF56784">
    <property type="entry name" value="HAD-like"/>
    <property type="match status" value="1"/>
</dbReference>
<dbReference type="InterPro" id="IPR006549">
    <property type="entry name" value="HAD-SF_hydro_IIIA"/>
</dbReference>
<feature type="region of interest" description="Disordered" evidence="1">
    <location>
        <begin position="1"/>
        <end position="21"/>
    </location>
</feature>
<dbReference type="InterPro" id="IPR036412">
    <property type="entry name" value="HAD-like_sf"/>
</dbReference>
<sequence length="238" mass="24505">MPEGVFGRGPPGKPPGMNGTEWSVCDIRGRSAGRRGSGRATEPWLWAGDRLALTDPSHRPQYRGAVLFTCGGTLIVDVPYNGDPGWIRPVPGAAAALAAVRGRGLAVGVLTQEPGVARYLLTRDQVDLVRRRCQQLLGPFDVWAVCPHAPADGCLCRRPAPGLVAAACRGLGLAADRVTVIGSDPRDLAAARAAGASAVRTAGVCAEPEALRATALAAADLAVATDRAPSPAGGPGRR</sequence>
<feature type="compositionally biased region" description="Gly residues" evidence="1">
    <location>
        <begin position="1"/>
        <end position="10"/>
    </location>
</feature>
<dbReference type="Pfam" id="PF00702">
    <property type="entry name" value="Hydrolase"/>
    <property type="match status" value="1"/>
</dbReference>
<gene>
    <name evidence="2" type="ORF">GCM10009665_45320</name>
</gene>
<name>A0ABP4H743_9ACTN</name>